<proteinExistence type="predicted"/>
<keyword evidence="2" id="KW-0238">DNA-binding</keyword>
<sequence>MALYGYARVSTEDQRLDRQAAQLAEHGVPEGNVFFEKRSGRDLDRPELQRLLATVGEGDSIVVASLDRLGRSTTDLIALSQDLNERGVELVSLKESIDTTTAMGRMFFRLMADLAEFERELISERTIEGLRAAEAKGHKGGRPRTPGTILDAAMGLYENSDMTLAEVAAECKLSVSTVQREARRRGLSRRAHQ</sequence>
<gene>
    <name evidence="6" type="ORF">QJ043_07055</name>
</gene>
<feature type="active site" description="O-(5'-phospho-DNA)-serine intermediate" evidence="4">
    <location>
        <position position="10"/>
    </location>
</feature>
<dbReference type="SMART" id="SM00857">
    <property type="entry name" value="Resolvase"/>
    <property type="match status" value="1"/>
</dbReference>
<dbReference type="PROSITE" id="PS51736">
    <property type="entry name" value="RECOMBINASES_3"/>
    <property type="match status" value="1"/>
</dbReference>
<evidence type="ECO:0000256" key="4">
    <source>
        <dbReference type="PROSITE-ProRule" id="PRU10137"/>
    </source>
</evidence>
<evidence type="ECO:0000259" key="5">
    <source>
        <dbReference type="PROSITE" id="PS51736"/>
    </source>
</evidence>
<dbReference type="InterPro" id="IPR036162">
    <property type="entry name" value="Resolvase-like_N_sf"/>
</dbReference>
<dbReference type="PANTHER" id="PTHR30461">
    <property type="entry name" value="DNA-INVERTASE FROM LAMBDOID PROPHAGE"/>
    <property type="match status" value="1"/>
</dbReference>
<keyword evidence="3" id="KW-0233">DNA recombination</keyword>
<accession>A0ABT6ZLA3</accession>
<evidence type="ECO:0000313" key="6">
    <source>
        <dbReference type="EMBL" id="MDJ1129832.1"/>
    </source>
</evidence>
<dbReference type="Pfam" id="PF00239">
    <property type="entry name" value="Resolvase"/>
    <property type="match status" value="1"/>
</dbReference>
<dbReference type="InterPro" id="IPR006119">
    <property type="entry name" value="Resolv_N"/>
</dbReference>
<dbReference type="RefSeq" id="WP_283712953.1">
    <property type="nucleotide sequence ID" value="NZ_JASJEW010000002.1"/>
</dbReference>
<dbReference type="PANTHER" id="PTHR30461:SF2">
    <property type="entry name" value="SERINE RECOMBINASE PINE-RELATED"/>
    <property type="match status" value="1"/>
</dbReference>
<keyword evidence="7" id="KW-1185">Reference proteome</keyword>
<dbReference type="Gene3D" id="3.40.50.1390">
    <property type="entry name" value="Resolvase, N-terminal catalytic domain"/>
    <property type="match status" value="1"/>
</dbReference>
<evidence type="ECO:0000256" key="3">
    <source>
        <dbReference type="ARBA" id="ARBA00023172"/>
    </source>
</evidence>
<dbReference type="PROSITE" id="PS00397">
    <property type="entry name" value="RECOMBINASES_1"/>
    <property type="match status" value="1"/>
</dbReference>
<comment type="caution">
    <text evidence="6">The sequence shown here is derived from an EMBL/GenBank/DDBJ whole genome shotgun (WGS) entry which is preliminary data.</text>
</comment>
<dbReference type="CDD" id="cd03768">
    <property type="entry name" value="SR_ResInv"/>
    <property type="match status" value="1"/>
</dbReference>
<organism evidence="6 7">
    <name type="scientific">Kribbibacterium absianum</name>
    <dbReference type="NCBI Taxonomy" id="3044210"/>
    <lineage>
        <taxon>Bacteria</taxon>
        <taxon>Bacillati</taxon>
        <taxon>Actinomycetota</taxon>
        <taxon>Coriobacteriia</taxon>
        <taxon>Coriobacteriales</taxon>
        <taxon>Kribbibacteriaceae</taxon>
        <taxon>Kribbibacterium</taxon>
    </lineage>
</organism>
<dbReference type="SUPFAM" id="SSF53041">
    <property type="entry name" value="Resolvase-like"/>
    <property type="match status" value="1"/>
</dbReference>
<dbReference type="Proteomes" id="UP001431693">
    <property type="component" value="Unassembled WGS sequence"/>
</dbReference>
<evidence type="ECO:0000256" key="2">
    <source>
        <dbReference type="ARBA" id="ARBA00023125"/>
    </source>
</evidence>
<keyword evidence="1" id="KW-0229">DNA integration</keyword>
<name>A0ABT6ZLA3_9ACTN</name>
<evidence type="ECO:0000256" key="1">
    <source>
        <dbReference type="ARBA" id="ARBA00022908"/>
    </source>
</evidence>
<dbReference type="EMBL" id="JASJEX010000003">
    <property type="protein sequence ID" value="MDJ1129832.1"/>
    <property type="molecule type" value="Genomic_DNA"/>
</dbReference>
<reference evidence="6" key="1">
    <citation type="submission" date="2023-05" db="EMBL/GenBank/DDBJ databases">
        <title>[olsenella] sp. nov., isolated from a pig farm feces dump.</title>
        <authorList>
            <person name="Chang Y.-H."/>
        </authorList>
    </citation>
    <scope>NUCLEOTIDE SEQUENCE</scope>
    <source>
        <strain evidence="6">YH-ols2217</strain>
    </source>
</reference>
<evidence type="ECO:0000313" key="7">
    <source>
        <dbReference type="Proteomes" id="UP001431693"/>
    </source>
</evidence>
<dbReference type="InterPro" id="IPR050639">
    <property type="entry name" value="SSR_resolvase"/>
</dbReference>
<feature type="domain" description="Resolvase/invertase-type recombinase catalytic" evidence="5">
    <location>
        <begin position="2"/>
        <end position="137"/>
    </location>
</feature>
<dbReference type="PROSITE" id="PS00398">
    <property type="entry name" value="RECOMBINASES_2"/>
    <property type="match status" value="1"/>
</dbReference>
<dbReference type="InterPro" id="IPR006118">
    <property type="entry name" value="Recombinase_CS"/>
</dbReference>
<protein>
    <submittedName>
        <fullName evidence="6">Recombinase family protein</fullName>
    </submittedName>
</protein>